<evidence type="ECO:0000313" key="5">
    <source>
        <dbReference type="Proteomes" id="UP000574931"/>
    </source>
</evidence>
<keyword evidence="5" id="KW-1185">Reference proteome</keyword>
<keyword evidence="1" id="KW-0812">Transmembrane</keyword>
<name>A0A2P9HLR8_9HYPH</name>
<reference evidence="3" key="2">
    <citation type="submission" date="2017-12" db="EMBL/GenBank/DDBJ databases">
        <authorList>
            <person name="Hurst M.R.H."/>
        </authorList>
    </citation>
    <scope>NUCLEOTIDE SEQUENCE [LARGE SCALE GENOMIC DNA]</scope>
    <source>
        <strain evidence="3">FI11154</strain>
    </source>
</reference>
<evidence type="ECO:0000313" key="2">
    <source>
        <dbReference type="EMBL" id="NNU60198.1"/>
    </source>
</evidence>
<reference evidence="4" key="1">
    <citation type="submission" date="2017-12" db="EMBL/GenBank/DDBJ databases">
        <authorList>
            <person name="Diaz M."/>
        </authorList>
    </citation>
    <scope>NUCLEOTIDE SEQUENCE [LARGE SCALE GENOMIC DNA]</scope>
    <source>
        <strain evidence="4">FI11154</strain>
    </source>
</reference>
<feature type="transmembrane region" description="Helical" evidence="1">
    <location>
        <begin position="12"/>
        <end position="33"/>
    </location>
</feature>
<dbReference type="EMBL" id="OOFM01000005">
    <property type="protein sequence ID" value="SPL65028.1"/>
    <property type="molecule type" value="Genomic_DNA"/>
</dbReference>
<reference evidence="2 5" key="3">
    <citation type="submission" date="2020-05" db="EMBL/GenBank/DDBJ databases">
        <title>Draft Genome Sequence of Ochrobactrum soli Isolated from Stable Fly Gut.</title>
        <authorList>
            <person name="Pileggi M.T."/>
            <person name="Vazhakkala L.J."/>
            <person name="Wong C.N."/>
        </authorList>
    </citation>
    <scope>NUCLEOTIDE SEQUENCE [LARGE SCALE GENOMIC DNA]</scope>
    <source>
        <strain evidence="2 5">MTP-C0764</strain>
    </source>
</reference>
<gene>
    <name evidence="2" type="ORF">HKX02_07980</name>
    <name evidence="3" type="ORF">OHAE_895</name>
</gene>
<protein>
    <submittedName>
        <fullName evidence="2">DUF2842 domain-containing protein</fullName>
    </submittedName>
</protein>
<dbReference type="AlphaFoldDB" id="A0A2P9HLR8"/>
<dbReference type="EMBL" id="JABFCY010000004">
    <property type="protein sequence ID" value="NNU60198.1"/>
    <property type="molecule type" value="Genomic_DNA"/>
</dbReference>
<dbReference type="Pfam" id="PF11003">
    <property type="entry name" value="DUF2842"/>
    <property type="match status" value="1"/>
</dbReference>
<evidence type="ECO:0000313" key="3">
    <source>
        <dbReference type="EMBL" id="SPL65028.1"/>
    </source>
</evidence>
<keyword evidence="1" id="KW-1133">Transmembrane helix</keyword>
<keyword evidence="1" id="KW-0472">Membrane</keyword>
<evidence type="ECO:0000256" key="1">
    <source>
        <dbReference type="SAM" id="Phobius"/>
    </source>
</evidence>
<accession>A0A2P9HLR8</accession>
<proteinExistence type="predicted"/>
<feature type="transmembrane region" description="Helical" evidence="1">
    <location>
        <begin position="39"/>
        <end position="64"/>
    </location>
</feature>
<organism evidence="3 4">
    <name type="scientific">Ochrobactrum soli</name>
    <dbReference type="NCBI Taxonomy" id="2448455"/>
    <lineage>
        <taxon>Bacteria</taxon>
        <taxon>Pseudomonadati</taxon>
        <taxon>Pseudomonadota</taxon>
        <taxon>Alphaproteobacteria</taxon>
        <taxon>Hyphomicrobiales</taxon>
        <taxon>Brucellaceae</taxon>
        <taxon>Brucella/Ochrobactrum group</taxon>
        <taxon>Ochrobactrum</taxon>
    </lineage>
</organism>
<dbReference type="Proteomes" id="UP000574931">
    <property type="component" value="Unassembled WGS sequence"/>
</dbReference>
<dbReference type="InterPro" id="IPR021265">
    <property type="entry name" value="DUF2842"/>
</dbReference>
<evidence type="ECO:0000313" key="4">
    <source>
        <dbReference type="Proteomes" id="UP000246073"/>
    </source>
</evidence>
<sequence length="72" mass="8105">MPVRLKKLIGTFLLVTLVIVYAVLATIIAVAHLGNSPAWVHLLYFIVSGLLWVLPAMAIIWWMAQPPRKKQL</sequence>
<dbReference type="Proteomes" id="UP000246073">
    <property type="component" value="Unassembled WGS sequence"/>
</dbReference>
<dbReference type="RefSeq" id="WP_109368747.1">
    <property type="nucleotide sequence ID" value="NZ_JABFCY010000004.1"/>
</dbReference>